<feature type="compositionally biased region" description="Basic and acidic residues" evidence="1">
    <location>
        <begin position="16"/>
        <end position="25"/>
    </location>
</feature>
<reference evidence="2 3" key="1">
    <citation type="journal article" date="2014" name="Curr. Biol.">
        <title>The genome of the clonal raider ant Cerapachys biroi.</title>
        <authorList>
            <person name="Oxley P.R."/>
            <person name="Ji L."/>
            <person name="Fetter-Pruneda I."/>
            <person name="McKenzie S.K."/>
            <person name="Li C."/>
            <person name="Hu H."/>
            <person name="Zhang G."/>
            <person name="Kronauer D.J."/>
        </authorList>
    </citation>
    <scope>NUCLEOTIDE SEQUENCE [LARGE SCALE GENOMIC DNA]</scope>
</reference>
<organism evidence="2 3">
    <name type="scientific">Ooceraea biroi</name>
    <name type="common">Clonal raider ant</name>
    <name type="synonym">Cerapachys biroi</name>
    <dbReference type="NCBI Taxonomy" id="2015173"/>
    <lineage>
        <taxon>Eukaryota</taxon>
        <taxon>Metazoa</taxon>
        <taxon>Ecdysozoa</taxon>
        <taxon>Arthropoda</taxon>
        <taxon>Hexapoda</taxon>
        <taxon>Insecta</taxon>
        <taxon>Pterygota</taxon>
        <taxon>Neoptera</taxon>
        <taxon>Endopterygota</taxon>
        <taxon>Hymenoptera</taxon>
        <taxon>Apocrita</taxon>
        <taxon>Aculeata</taxon>
        <taxon>Formicoidea</taxon>
        <taxon>Formicidae</taxon>
        <taxon>Dorylinae</taxon>
        <taxon>Ooceraea</taxon>
    </lineage>
</organism>
<keyword evidence="3" id="KW-1185">Reference proteome</keyword>
<dbReference type="Proteomes" id="UP000053097">
    <property type="component" value="Unassembled WGS sequence"/>
</dbReference>
<sequence>MITSGFKLRSPPQWGKQEREREKETVSFSFPTPASRLSQISVGENSRHPFAHPSLCRKVRAGFNGGGSGGDGSSGVSYEVELQAELFFEPR</sequence>
<dbReference type="AlphaFoldDB" id="A0A026VXZ3"/>
<gene>
    <name evidence="2" type="ORF">X777_13220</name>
</gene>
<proteinExistence type="predicted"/>
<feature type="region of interest" description="Disordered" evidence="1">
    <location>
        <begin position="1"/>
        <end position="30"/>
    </location>
</feature>
<evidence type="ECO:0000313" key="2">
    <source>
        <dbReference type="EMBL" id="EZA48550.1"/>
    </source>
</evidence>
<dbReference type="EMBL" id="KK107602">
    <property type="protein sequence ID" value="EZA48550.1"/>
    <property type="molecule type" value="Genomic_DNA"/>
</dbReference>
<evidence type="ECO:0000256" key="1">
    <source>
        <dbReference type="SAM" id="MobiDB-lite"/>
    </source>
</evidence>
<evidence type="ECO:0000313" key="3">
    <source>
        <dbReference type="Proteomes" id="UP000053097"/>
    </source>
</evidence>
<name>A0A026VXZ3_OOCBI</name>
<protein>
    <submittedName>
        <fullName evidence="2">Uncharacterized protein</fullName>
    </submittedName>
</protein>
<accession>A0A026VXZ3</accession>